<dbReference type="InterPro" id="IPR041517">
    <property type="entry name" value="DEGP_PDZ"/>
</dbReference>
<dbReference type="PRINTS" id="PR00834">
    <property type="entry name" value="PROTEASES2C"/>
</dbReference>
<dbReference type="Gene3D" id="3.20.190.20">
    <property type="match status" value="1"/>
</dbReference>
<dbReference type="AlphaFoldDB" id="A0AAW1SFS3"/>
<evidence type="ECO:0000313" key="8">
    <source>
        <dbReference type="Proteomes" id="UP001438707"/>
    </source>
</evidence>
<dbReference type="GO" id="GO:0004252">
    <property type="term" value="F:serine-type endopeptidase activity"/>
    <property type="evidence" value="ECO:0007669"/>
    <property type="project" value="InterPro"/>
</dbReference>
<dbReference type="PANTHER" id="PTHR45980">
    <property type="match status" value="1"/>
</dbReference>
<keyword evidence="3" id="KW-0378">Hydrolase</keyword>
<dbReference type="Gene3D" id="2.40.10.10">
    <property type="entry name" value="Trypsin-like serine proteases"/>
    <property type="match status" value="2"/>
</dbReference>
<evidence type="ECO:0000256" key="5">
    <source>
        <dbReference type="SAM" id="MobiDB-lite"/>
    </source>
</evidence>
<evidence type="ECO:0000259" key="6">
    <source>
        <dbReference type="Pfam" id="PF17815"/>
    </source>
</evidence>
<dbReference type="InterPro" id="IPR001940">
    <property type="entry name" value="Peptidase_S1C"/>
</dbReference>
<organism evidence="7 8">
    <name type="scientific">Apatococcus lobatus</name>
    <dbReference type="NCBI Taxonomy" id="904363"/>
    <lineage>
        <taxon>Eukaryota</taxon>
        <taxon>Viridiplantae</taxon>
        <taxon>Chlorophyta</taxon>
        <taxon>core chlorophytes</taxon>
        <taxon>Trebouxiophyceae</taxon>
        <taxon>Chlorellales</taxon>
        <taxon>Chlorellaceae</taxon>
        <taxon>Apatococcus</taxon>
    </lineage>
</organism>
<dbReference type="InterPro" id="IPR009003">
    <property type="entry name" value="Peptidase_S1_PA"/>
</dbReference>
<dbReference type="SUPFAM" id="SSF50494">
    <property type="entry name" value="Trypsin-like serine proteases"/>
    <property type="match status" value="1"/>
</dbReference>
<proteinExistence type="inferred from homology"/>
<dbReference type="EMBL" id="JALJOS010000001">
    <property type="protein sequence ID" value="KAK9844513.1"/>
    <property type="molecule type" value="Genomic_DNA"/>
</dbReference>
<evidence type="ECO:0000313" key="7">
    <source>
        <dbReference type="EMBL" id="KAK9844513.1"/>
    </source>
</evidence>
<name>A0AAW1SFS3_9CHLO</name>
<accession>A0AAW1SFS3</accession>
<evidence type="ECO:0000256" key="3">
    <source>
        <dbReference type="ARBA" id="ARBA00022801"/>
    </source>
</evidence>
<dbReference type="InterPro" id="IPR043504">
    <property type="entry name" value="Peptidase_S1_PA_chymotrypsin"/>
</dbReference>
<dbReference type="Pfam" id="PF13365">
    <property type="entry name" value="Trypsin_2"/>
    <property type="match status" value="1"/>
</dbReference>
<sequence>MVDFEPDEPDAKRARIDLEDASEAAAQPLRERTIVAPPPSTSKALKSVLKVFTTKTENNYALPWQMRPQRSSTGSAFVSDSKKRFILTNSHVVTNATTIQVRRPGNPRKWRARILCEGRLCDLALLTVDEDEFWADAFMVLQFDDVPQLQDSILVAGYPLGSGSESLSITKGIVSRVVMARYSTAQTSNKLLGVQIDAAINFGNSGGPAFTSLQEGKIGGIAFSKLTSGDNIGYIIPSQVVTHFLTQFEMHGEYRGCCSEGFRWQEGENAHLRSYLKVPADRSGIHIFKVDPLLPAANVLQEGDFLMEVDGVPVADDGTIQFRNEERVEFSHIIRSKYVGDELKVQVVRSGKVLELAYTLQQSRPLVPALHGVECVPSYFIVAGLVFVPLSIPFLEHAYGTSAWRKLAPPYLLALIPEYCSKADEQVVLLFQVLAAEINFGYRFSNIRCVSVNGTDINNLAHLAKLVDGSREEYLHFGLEGGCMLSLEASAAKRESPKILETHAIAMDRSPELRQSADSAHISTSQPFNTSAPH</sequence>
<dbReference type="PANTHER" id="PTHR45980:SF18">
    <property type="entry name" value="PROTEASE DO-LIKE 9"/>
    <property type="match status" value="1"/>
</dbReference>
<protein>
    <recommendedName>
        <fullName evidence="6">Protease Do-like PDZ domain-containing protein</fullName>
    </recommendedName>
</protein>
<evidence type="ECO:0000256" key="1">
    <source>
        <dbReference type="ARBA" id="ARBA00010541"/>
    </source>
</evidence>
<dbReference type="GO" id="GO:0006508">
    <property type="term" value="P:proteolysis"/>
    <property type="evidence" value="ECO:0007669"/>
    <property type="project" value="UniProtKB-KW"/>
</dbReference>
<dbReference type="Gene3D" id="2.30.42.10">
    <property type="match status" value="1"/>
</dbReference>
<dbReference type="InterPro" id="IPR036034">
    <property type="entry name" value="PDZ_sf"/>
</dbReference>
<dbReference type="SUPFAM" id="SSF50156">
    <property type="entry name" value="PDZ domain-like"/>
    <property type="match status" value="1"/>
</dbReference>
<feature type="domain" description="Protease Do-like PDZ" evidence="6">
    <location>
        <begin position="369"/>
        <end position="511"/>
    </location>
</feature>
<reference evidence="7 8" key="1">
    <citation type="journal article" date="2024" name="Nat. Commun.">
        <title>Phylogenomics reveals the evolutionary origins of lichenization in chlorophyte algae.</title>
        <authorList>
            <person name="Puginier C."/>
            <person name="Libourel C."/>
            <person name="Otte J."/>
            <person name="Skaloud P."/>
            <person name="Haon M."/>
            <person name="Grisel S."/>
            <person name="Petersen M."/>
            <person name="Berrin J.G."/>
            <person name="Delaux P.M."/>
            <person name="Dal Grande F."/>
            <person name="Keller J."/>
        </authorList>
    </citation>
    <scope>NUCLEOTIDE SEQUENCE [LARGE SCALE GENOMIC DNA]</scope>
    <source>
        <strain evidence="7 8">SAG 2145</strain>
    </source>
</reference>
<keyword evidence="8" id="KW-1185">Reference proteome</keyword>
<evidence type="ECO:0000256" key="4">
    <source>
        <dbReference type="ARBA" id="ARBA00022825"/>
    </source>
</evidence>
<comment type="caution">
    <text evidence="7">The sequence shown here is derived from an EMBL/GenBank/DDBJ whole genome shotgun (WGS) entry which is preliminary data.</text>
</comment>
<feature type="compositionally biased region" description="Basic and acidic residues" evidence="5">
    <location>
        <begin position="9"/>
        <end position="18"/>
    </location>
</feature>
<dbReference type="Pfam" id="PF17815">
    <property type="entry name" value="PDZ_3"/>
    <property type="match status" value="1"/>
</dbReference>
<feature type="region of interest" description="Disordered" evidence="5">
    <location>
        <begin position="1"/>
        <end position="29"/>
    </location>
</feature>
<comment type="similarity">
    <text evidence="1">Belongs to the peptidase S1C family.</text>
</comment>
<evidence type="ECO:0000256" key="2">
    <source>
        <dbReference type="ARBA" id="ARBA00022670"/>
    </source>
</evidence>
<dbReference type="Proteomes" id="UP001438707">
    <property type="component" value="Unassembled WGS sequence"/>
</dbReference>
<dbReference type="InterPro" id="IPR046449">
    <property type="entry name" value="DEGP_PDZ_sf"/>
</dbReference>
<keyword evidence="2" id="KW-0645">Protease</keyword>
<keyword evidence="4" id="KW-0720">Serine protease</keyword>
<gene>
    <name evidence="7" type="ORF">WJX74_003467</name>
</gene>